<organism evidence="5 6">
    <name type="scientific">Bonamia ostreae</name>
    <dbReference type="NCBI Taxonomy" id="126728"/>
    <lineage>
        <taxon>Eukaryota</taxon>
        <taxon>Sar</taxon>
        <taxon>Rhizaria</taxon>
        <taxon>Endomyxa</taxon>
        <taxon>Ascetosporea</taxon>
        <taxon>Haplosporida</taxon>
        <taxon>Bonamia</taxon>
    </lineage>
</organism>
<dbReference type="InterPro" id="IPR040251">
    <property type="entry name" value="SEC31-like"/>
</dbReference>
<dbReference type="PANTHER" id="PTHR13923:SF11">
    <property type="entry name" value="SECRETORY 31, ISOFORM D"/>
    <property type="match status" value="1"/>
</dbReference>
<dbReference type="InterPro" id="IPR015943">
    <property type="entry name" value="WD40/YVTN_repeat-like_dom_sf"/>
</dbReference>
<evidence type="ECO:0000256" key="2">
    <source>
        <dbReference type="ARBA" id="ARBA00022574"/>
    </source>
</evidence>
<evidence type="ECO:0000256" key="4">
    <source>
        <dbReference type="ARBA" id="ARBA00022927"/>
    </source>
</evidence>
<keyword evidence="4" id="KW-0653">Protein transport</keyword>
<gene>
    <name evidence="5" type="primary">SEC31</name>
    <name evidence="5" type="ORF">MHBO_004268</name>
</gene>
<dbReference type="PANTHER" id="PTHR13923">
    <property type="entry name" value="SEC31-RELATED PROTEIN"/>
    <property type="match status" value="1"/>
</dbReference>
<evidence type="ECO:0000313" key="5">
    <source>
        <dbReference type="EMBL" id="MES1922745.1"/>
    </source>
</evidence>
<reference evidence="5 6" key="1">
    <citation type="journal article" date="2024" name="BMC Biol.">
        <title>Comparative genomics of Ascetosporea gives new insight into the evolutionary basis for animal parasitism in Rhizaria.</title>
        <authorList>
            <person name="Hiltunen Thoren M."/>
            <person name="Onut-Brannstrom I."/>
            <person name="Alfjorden A."/>
            <person name="Peckova H."/>
            <person name="Swords F."/>
            <person name="Hooper C."/>
            <person name="Holzer A.S."/>
            <person name="Bass D."/>
            <person name="Burki F."/>
        </authorList>
    </citation>
    <scope>NUCLEOTIDE SEQUENCE [LARGE SCALE GENOMIC DNA]</scope>
    <source>
        <strain evidence="5">20-A016</strain>
    </source>
</reference>
<keyword evidence="3" id="KW-0677">Repeat</keyword>
<protein>
    <submittedName>
        <fullName evidence="5">Protein transport protein S31</fullName>
    </submittedName>
</protein>
<name>A0ABV2ASU4_9EUKA</name>
<dbReference type="SUPFAM" id="SSF50978">
    <property type="entry name" value="WD40 repeat-like"/>
    <property type="match status" value="1"/>
</dbReference>
<feature type="non-terminal residue" evidence="5">
    <location>
        <position position="241"/>
    </location>
</feature>
<evidence type="ECO:0000313" key="6">
    <source>
        <dbReference type="Proteomes" id="UP001439008"/>
    </source>
</evidence>
<proteinExistence type="predicted"/>
<keyword evidence="6" id="KW-1185">Reference proteome</keyword>
<dbReference type="Proteomes" id="UP001439008">
    <property type="component" value="Unassembled WGS sequence"/>
</dbReference>
<keyword evidence="2" id="KW-0853">WD repeat</keyword>
<dbReference type="EMBL" id="JBDODL010003560">
    <property type="protein sequence ID" value="MES1922745.1"/>
    <property type="molecule type" value="Genomic_DNA"/>
</dbReference>
<sequence length="241" mass="25924">MICKKIKTPANIAWSPSQHKSLIAAGTSQGLINDDFQSFSKLEIFSANNTQQQALVSIPTSSSFSCLAWGAVDQGSTPMGLICGGTDDGSLSVWNPSLVLDSATEQPLSAIPEKDFSRVAQFDSENLSPTVVAFGNGEQSHSIAVASSSGEHISIFDLQSLGEAASLPIRELPSSRQLASRVKSGVEALRWNKRVPQILAVGNSNGSTVIWDLRHNKIAMALKAKSFLPFRNYNKIFCEIK</sequence>
<evidence type="ECO:0000256" key="3">
    <source>
        <dbReference type="ARBA" id="ARBA00022737"/>
    </source>
</evidence>
<comment type="caution">
    <text evidence="5">The sequence shown here is derived from an EMBL/GenBank/DDBJ whole genome shotgun (WGS) entry which is preliminary data.</text>
</comment>
<accession>A0ABV2ASU4</accession>
<dbReference type="InterPro" id="IPR036322">
    <property type="entry name" value="WD40_repeat_dom_sf"/>
</dbReference>
<keyword evidence="1" id="KW-0813">Transport</keyword>
<dbReference type="Gene3D" id="2.130.10.10">
    <property type="entry name" value="YVTN repeat-like/Quinoprotein amine dehydrogenase"/>
    <property type="match status" value="1"/>
</dbReference>
<evidence type="ECO:0000256" key="1">
    <source>
        <dbReference type="ARBA" id="ARBA00022448"/>
    </source>
</evidence>